<gene>
    <name evidence="1" type="ORF">AMORRO_LOCUS16478</name>
</gene>
<reference evidence="1" key="1">
    <citation type="submission" date="2021-06" db="EMBL/GenBank/DDBJ databases">
        <authorList>
            <person name="Kallberg Y."/>
            <person name="Tangrot J."/>
            <person name="Rosling A."/>
        </authorList>
    </citation>
    <scope>NUCLEOTIDE SEQUENCE</scope>
    <source>
        <strain evidence="1">CL551</strain>
    </source>
</reference>
<accession>A0A9N9NXD0</accession>
<feature type="non-terminal residue" evidence="1">
    <location>
        <position position="1"/>
    </location>
</feature>
<dbReference type="AlphaFoldDB" id="A0A9N9NXD0"/>
<evidence type="ECO:0000313" key="1">
    <source>
        <dbReference type="EMBL" id="CAG8769221.1"/>
    </source>
</evidence>
<evidence type="ECO:0000313" key="2">
    <source>
        <dbReference type="Proteomes" id="UP000789342"/>
    </source>
</evidence>
<keyword evidence="2" id="KW-1185">Reference proteome</keyword>
<comment type="caution">
    <text evidence="1">The sequence shown here is derived from an EMBL/GenBank/DDBJ whole genome shotgun (WGS) entry which is preliminary data.</text>
</comment>
<proteinExistence type="predicted"/>
<protein>
    <submittedName>
        <fullName evidence="1">10093_t:CDS:1</fullName>
    </submittedName>
</protein>
<dbReference type="EMBL" id="CAJVPV010045458">
    <property type="protein sequence ID" value="CAG8769221.1"/>
    <property type="molecule type" value="Genomic_DNA"/>
</dbReference>
<name>A0A9N9NXD0_9GLOM</name>
<dbReference type="Proteomes" id="UP000789342">
    <property type="component" value="Unassembled WGS sequence"/>
</dbReference>
<organism evidence="1 2">
    <name type="scientific">Acaulospora morrowiae</name>
    <dbReference type="NCBI Taxonomy" id="94023"/>
    <lineage>
        <taxon>Eukaryota</taxon>
        <taxon>Fungi</taxon>
        <taxon>Fungi incertae sedis</taxon>
        <taxon>Mucoromycota</taxon>
        <taxon>Glomeromycotina</taxon>
        <taxon>Glomeromycetes</taxon>
        <taxon>Diversisporales</taxon>
        <taxon>Acaulosporaceae</taxon>
        <taxon>Acaulospora</taxon>
    </lineage>
</organism>
<sequence>MSEATEIIIDAHMVSLVTTYDDEFTSYQGSVEHSLMVNLDRRFT</sequence>